<organism evidence="1 2">
    <name type="scientific">Lentinus brumalis</name>
    <dbReference type="NCBI Taxonomy" id="2498619"/>
    <lineage>
        <taxon>Eukaryota</taxon>
        <taxon>Fungi</taxon>
        <taxon>Dikarya</taxon>
        <taxon>Basidiomycota</taxon>
        <taxon>Agaricomycotina</taxon>
        <taxon>Agaricomycetes</taxon>
        <taxon>Polyporales</taxon>
        <taxon>Polyporaceae</taxon>
        <taxon>Lentinus</taxon>
    </lineage>
</organism>
<dbReference type="Proteomes" id="UP000256964">
    <property type="component" value="Unassembled WGS sequence"/>
</dbReference>
<gene>
    <name evidence="1" type="ORF">OH76DRAFT_626270</name>
</gene>
<protein>
    <submittedName>
        <fullName evidence="1">Uncharacterized protein</fullName>
    </submittedName>
</protein>
<accession>A0A371D879</accession>
<evidence type="ECO:0000313" key="1">
    <source>
        <dbReference type="EMBL" id="RDX48744.1"/>
    </source>
</evidence>
<evidence type="ECO:0000313" key="2">
    <source>
        <dbReference type="Proteomes" id="UP000256964"/>
    </source>
</evidence>
<name>A0A371D879_9APHY</name>
<reference evidence="1 2" key="1">
    <citation type="journal article" date="2018" name="Biotechnol. Biofuels">
        <title>Integrative visual omics of the white-rot fungus Polyporus brumalis exposes the biotechnological potential of its oxidative enzymes for delignifying raw plant biomass.</title>
        <authorList>
            <person name="Miyauchi S."/>
            <person name="Rancon A."/>
            <person name="Drula E."/>
            <person name="Hage H."/>
            <person name="Chaduli D."/>
            <person name="Favel A."/>
            <person name="Grisel S."/>
            <person name="Henrissat B."/>
            <person name="Herpoel-Gimbert I."/>
            <person name="Ruiz-Duenas F.J."/>
            <person name="Chevret D."/>
            <person name="Hainaut M."/>
            <person name="Lin J."/>
            <person name="Wang M."/>
            <person name="Pangilinan J."/>
            <person name="Lipzen A."/>
            <person name="Lesage-Meessen L."/>
            <person name="Navarro D."/>
            <person name="Riley R."/>
            <person name="Grigoriev I.V."/>
            <person name="Zhou S."/>
            <person name="Raouche S."/>
            <person name="Rosso M.N."/>
        </authorList>
    </citation>
    <scope>NUCLEOTIDE SEQUENCE [LARGE SCALE GENOMIC DNA]</scope>
    <source>
        <strain evidence="1 2">BRFM 1820</strain>
    </source>
</reference>
<keyword evidence="2" id="KW-1185">Reference proteome</keyword>
<dbReference type="EMBL" id="KZ857409">
    <property type="protein sequence ID" value="RDX48744.1"/>
    <property type="molecule type" value="Genomic_DNA"/>
</dbReference>
<proteinExistence type="predicted"/>
<sequence>MQVTRLLSAARVGAVSLTLLIRGERYFPGPLSDTLRSQGGGRQSLVKSSLDIPGPVGQQCEFVYTYLQVH</sequence>
<dbReference type="AlphaFoldDB" id="A0A371D879"/>